<organism evidence="1 2">
    <name type="scientific">Mangrovimicrobium sediminis</name>
    <dbReference type="NCBI Taxonomy" id="2562682"/>
    <lineage>
        <taxon>Bacteria</taxon>
        <taxon>Pseudomonadati</taxon>
        <taxon>Pseudomonadota</taxon>
        <taxon>Gammaproteobacteria</taxon>
        <taxon>Cellvibrionales</taxon>
        <taxon>Halieaceae</taxon>
        <taxon>Mangrovimicrobium</taxon>
    </lineage>
</organism>
<sequence length="398" mass="43581">MKKLLAVLALAGLGVGGSAWSVLQVWGEELVVYYIEPDQPFDVANAGRAPDYNDSRYWAAYPGKPSAARLVPQGLAPRESRAPADVFYIHPTSYISGEAWNAPLFVESRAWEMVDVILGAQASAFNLCCEVYAPHYRQATLWSFLDREDGDGTAALELAYSDIARAFEVFLARNDGRPFIVASHSQGTYHALRLLAEYVDGQPAQQRLAAAYLIGYWVPLDTFGRTLVHIQPCETARDTGCVVHWSTYGERGERRAGVPHWYPGGVELSDGKPLLCTNPLNWQRAGGRVAAVHNPGALYVSPGGNLLNTLLDTPVDIELRALPPLLEHWTWAECRDGLLYVADQEAGPFAEADPAGQDYHLIDYSLFYGALRNNAPQRVGSLRQQRLAASAAPLSPSG</sequence>
<dbReference type="AlphaFoldDB" id="A0A4Z0M573"/>
<dbReference type="RefSeq" id="WP_135441535.1">
    <property type="nucleotide sequence ID" value="NZ_SRLE01000005.1"/>
</dbReference>
<reference evidence="1 2" key="1">
    <citation type="submission" date="2019-04" db="EMBL/GenBank/DDBJ databases">
        <title>Taxonomy of novel Haliea sp. from mangrove soil of West Coast of India.</title>
        <authorList>
            <person name="Verma A."/>
            <person name="Kumar P."/>
            <person name="Krishnamurthi S."/>
        </authorList>
    </citation>
    <scope>NUCLEOTIDE SEQUENCE [LARGE SCALE GENOMIC DNA]</scope>
    <source>
        <strain evidence="1 2">SAOS-164</strain>
    </source>
</reference>
<dbReference type="EMBL" id="SRLE01000005">
    <property type="protein sequence ID" value="TGD74577.1"/>
    <property type="molecule type" value="Genomic_DNA"/>
</dbReference>
<dbReference type="Pfam" id="PF11288">
    <property type="entry name" value="DUF3089"/>
    <property type="match status" value="1"/>
</dbReference>
<protein>
    <submittedName>
        <fullName evidence="1">DUF3089 domain-containing protein</fullName>
    </submittedName>
</protein>
<dbReference type="SUPFAM" id="SSF53474">
    <property type="entry name" value="alpha/beta-Hydrolases"/>
    <property type="match status" value="1"/>
</dbReference>
<keyword evidence="2" id="KW-1185">Reference proteome</keyword>
<dbReference type="InterPro" id="IPR029058">
    <property type="entry name" value="AB_hydrolase_fold"/>
</dbReference>
<name>A0A4Z0M573_9GAMM</name>
<dbReference type="InterPro" id="IPR021440">
    <property type="entry name" value="DUF3089"/>
</dbReference>
<gene>
    <name evidence="1" type="ORF">E4634_05050</name>
</gene>
<evidence type="ECO:0000313" key="2">
    <source>
        <dbReference type="Proteomes" id="UP000298050"/>
    </source>
</evidence>
<accession>A0A4Z0M573</accession>
<dbReference type="Proteomes" id="UP000298050">
    <property type="component" value="Unassembled WGS sequence"/>
</dbReference>
<dbReference type="OrthoDB" id="9794645at2"/>
<comment type="caution">
    <text evidence="1">The sequence shown here is derived from an EMBL/GenBank/DDBJ whole genome shotgun (WGS) entry which is preliminary data.</text>
</comment>
<evidence type="ECO:0000313" key="1">
    <source>
        <dbReference type="EMBL" id="TGD74577.1"/>
    </source>
</evidence>
<dbReference type="Gene3D" id="3.40.50.1820">
    <property type="entry name" value="alpha/beta hydrolase"/>
    <property type="match status" value="1"/>
</dbReference>
<proteinExistence type="predicted"/>